<dbReference type="SUPFAM" id="SSF56112">
    <property type="entry name" value="Protein kinase-like (PK-like)"/>
    <property type="match status" value="1"/>
</dbReference>
<feature type="transmembrane region" description="Helical" evidence="1">
    <location>
        <begin position="438"/>
        <end position="458"/>
    </location>
</feature>
<keyword evidence="1" id="KW-1133">Transmembrane helix</keyword>
<accession>A0ABT6ZJ69</accession>
<name>A0ABT6ZJ69_9ACTN</name>
<feature type="transmembrane region" description="Helical" evidence="1">
    <location>
        <begin position="498"/>
        <end position="531"/>
    </location>
</feature>
<sequence length="550" mass="58052">MKVYTAAGSTLELDGKLGQGGEGQVLGMVGFPNRVAKVYLSDAPAHQRKVEAMASIWPRVEQLPDLEGVAWPMAALYSDPGRRQLVGFGMRRMEVRGTFAQLYQYPPGAGATLSHREKALAVADLCRTVEALHDLGQVVGDLNDSNVVLLTNGRVGLVDVDSFHACVTGVTYRCDVCMSGYMAPELIGAVRGTDFAHCPNKTFTPETDNFSLAVHAFRMLMNGAHPFHCAALPTAHGSVPAPLPLEKRVERGETPFLKHVAGATTAPFAPSYDALPGYLRAAFQRAFVDGARKPSARPTGAEWAALLERYSHELVTCRVDKTHAYHQGLRACPYCKADHAAMSRALAPAGAWSGSGGGAPRVAPSLRKPVATPMPAGTAVAAVASATGGAPTVLTGQSKLGYWLGLLVGAAALALWLAGPSGPAMTWLQDLWGEVPDFVGPTLGIALGLGALCGGWFWNDDRTLESQLKAAALGVVCCGVVLAFLALGAAALDDPDALVLMAAMGFFIWCLVRHPRLAIALIVLGLLTAFLDALKRERRHVPSAASAHVL</sequence>
<keyword evidence="1" id="KW-0812">Transmembrane</keyword>
<feature type="transmembrane region" description="Helical" evidence="1">
    <location>
        <begin position="400"/>
        <end position="418"/>
    </location>
</feature>
<protein>
    <recommendedName>
        <fullName evidence="2">Protein kinase domain-containing protein</fullName>
    </recommendedName>
</protein>
<evidence type="ECO:0000313" key="3">
    <source>
        <dbReference type="EMBL" id="MDJ1129096.1"/>
    </source>
</evidence>
<dbReference type="RefSeq" id="WP_283713830.1">
    <property type="nucleotide sequence ID" value="NZ_JASJEW010000007.1"/>
</dbReference>
<evidence type="ECO:0000256" key="1">
    <source>
        <dbReference type="SAM" id="Phobius"/>
    </source>
</evidence>
<dbReference type="Proteomes" id="UP001431693">
    <property type="component" value="Unassembled WGS sequence"/>
</dbReference>
<keyword evidence="1" id="KW-0472">Membrane</keyword>
<proteinExistence type="predicted"/>
<gene>
    <name evidence="3" type="ORF">QJ043_03225</name>
</gene>
<dbReference type="PROSITE" id="PS50011">
    <property type="entry name" value="PROTEIN_KINASE_DOM"/>
    <property type="match status" value="1"/>
</dbReference>
<dbReference type="Pfam" id="PF00069">
    <property type="entry name" value="Pkinase"/>
    <property type="match status" value="1"/>
</dbReference>
<keyword evidence="4" id="KW-1185">Reference proteome</keyword>
<evidence type="ECO:0000313" key="4">
    <source>
        <dbReference type="Proteomes" id="UP001431693"/>
    </source>
</evidence>
<dbReference type="Gene3D" id="1.10.510.10">
    <property type="entry name" value="Transferase(Phosphotransferase) domain 1"/>
    <property type="match status" value="1"/>
</dbReference>
<reference evidence="3" key="1">
    <citation type="submission" date="2023-05" db="EMBL/GenBank/DDBJ databases">
        <title>[olsenella] sp. nov., isolated from a pig farm feces dump.</title>
        <authorList>
            <person name="Chang Y.-H."/>
        </authorList>
    </citation>
    <scope>NUCLEOTIDE SEQUENCE</scope>
    <source>
        <strain evidence="3">YH-ols2217</strain>
    </source>
</reference>
<dbReference type="InterPro" id="IPR011009">
    <property type="entry name" value="Kinase-like_dom_sf"/>
</dbReference>
<dbReference type="InterPro" id="IPR000719">
    <property type="entry name" value="Prot_kinase_dom"/>
</dbReference>
<organism evidence="3 4">
    <name type="scientific">Kribbibacterium absianum</name>
    <dbReference type="NCBI Taxonomy" id="3044210"/>
    <lineage>
        <taxon>Bacteria</taxon>
        <taxon>Bacillati</taxon>
        <taxon>Actinomycetota</taxon>
        <taxon>Coriobacteriia</taxon>
        <taxon>Coriobacteriales</taxon>
        <taxon>Kribbibacteriaceae</taxon>
        <taxon>Kribbibacterium</taxon>
    </lineage>
</organism>
<comment type="caution">
    <text evidence="3">The sequence shown here is derived from an EMBL/GenBank/DDBJ whole genome shotgun (WGS) entry which is preliminary data.</text>
</comment>
<evidence type="ECO:0000259" key="2">
    <source>
        <dbReference type="PROSITE" id="PS50011"/>
    </source>
</evidence>
<dbReference type="EMBL" id="JASJEX010000002">
    <property type="protein sequence ID" value="MDJ1129096.1"/>
    <property type="molecule type" value="Genomic_DNA"/>
</dbReference>
<feature type="domain" description="Protein kinase" evidence="2">
    <location>
        <begin position="11"/>
        <end position="315"/>
    </location>
</feature>
<feature type="transmembrane region" description="Helical" evidence="1">
    <location>
        <begin position="470"/>
        <end position="492"/>
    </location>
</feature>